<comment type="similarity">
    <text evidence="1 3">Belongs to the short-chain dehydrogenases/reductases (SDR) family.</text>
</comment>
<dbReference type="Proteomes" id="UP000256601">
    <property type="component" value="Unassembled WGS sequence"/>
</dbReference>
<dbReference type="InterPro" id="IPR002347">
    <property type="entry name" value="SDR_fam"/>
</dbReference>
<dbReference type="KEGG" id="yli:2907075"/>
<dbReference type="RefSeq" id="XP_500452.1">
    <property type="nucleotide sequence ID" value="XM_500452.1"/>
</dbReference>
<dbReference type="SUPFAM" id="SSF51735">
    <property type="entry name" value="NAD(P)-binding Rossmann-fold domains"/>
    <property type="match status" value="1"/>
</dbReference>
<evidence type="ECO:0000313" key="5">
    <source>
        <dbReference type="EMBL" id="RDW27049.1"/>
    </source>
</evidence>
<dbReference type="Gene3D" id="3.40.50.720">
    <property type="entry name" value="NAD(P)-binding Rossmann-like Domain"/>
    <property type="match status" value="1"/>
</dbReference>
<dbReference type="OrthoDB" id="10253736at2759"/>
<keyword evidence="2" id="KW-0560">Oxidoreductase</keyword>
<dbReference type="GeneID" id="2907075"/>
<evidence type="ECO:0000256" key="2">
    <source>
        <dbReference type="ARBA" id="ARBA00023002"/>
    </source>
</evidence>
<dbReference type="CDD" id="cd05339">
    <property type="entry name" value="17beta-HSDXI-like_SDR_c"/>
    <property type="match status" value="1"/>
</dbReference>
<dbReference type="Proteomes" id="UP000182444">
    <property type="component" value="Chromosome 1B"/>
</dbReference>
<dbReference type="VEuPathDB" id="FungiDB:YALI1_B04747g"/>
<evidence type="ECO:0000256" key="1">
    <source>
        <dbReference type="ARBA" id="ARBA00006484"/>
    </source>
</evidence>
<proteinExistence type="inferred from homology"/>
<dbReference type="SMR" id="A0A1D8N6A3"/>
<name>A0A1D8N6A3_YARLL</name>
<dbReference type="EMBL" id="CP017554">
    <property type="protein sequence ID" value="AOW01160.1"/>
    <property type="molecule type" value="Genomic_DNA"/>
</dbReference>
<dbReference type="eggNOG" id="KOG1201">
    <property type="taxonomic scope" value="Eukaryota"/>
</dbReference>
<accession>A0A1D8N6A3</accession>
<dbReference type="EMBL" id="KZ858969">
    <property type="protein sequence ID" value="RDW27049.1"/>
    <property type="molecule type" value="Genomic_DNA"/>
</dbReference>
<gene>
    <name evidence="5" type="ORF">B0I71DRAFT_129752</name>
    <name evidence="4" type="ORF">YALI1_B04747g</name>
</gene>
<sequence>MPISRISGFISSTMDSLDGLRPSRMLMSPASSMKLEHDRDTVVVTGGASGLGHEIVKLLAKKGTKHIFVLDIVEPIPSERVDNVTYYHCDVGSEESVNKIAARITKEVGHATVLINNAGVTVGKTVGDLTMEEINRTLRVNLVSAFITTKAFLPGMLELQRGYIVTVSSVLGHMSPAKLSVYGASKAGLIAFHESLTYELGPPSQTTRGVKTMLVTPGQMATPLFDGVQTPNEWLAPVLKPADVAAKIVSSMEKGSIETISSPLYTNFLPVFRSLPWRPVEVARRFSGMDRGMDTFRGRL</sequence>
<protein>
    <submittedName>
        <fullName evidence="4">Uncharacterized protein</fullName>
    </submittedName>
</protein>
<dbReference type="AlphaFoldDB" id="A0A1D8N6A3"/>
<dbReference type="VEuPathDB" id="FungiDB:YALI0_B03190g"/>
<dbReference type="PRINTS" id="PR00080">
    <property type="entry name" value="SDRFAMILY"/>
</dbReference>
<reference evidence="5 7" key="2">
    <citation type="submission" date="2018-07" db="EMBL/GenBank/DDBJ databases">
        <title>Draft Genome Assemblies for Five Robust Yarrowia lipolytica Strains Exhibiting High Lipid Production and Pentose Sugar Utilization and Sugar Alcohol Secretion from Undetoxified Lignocellulosic Biomass Hydrolysates.</title>
        <authorList>
            <consortium name="DOE Joint Genome Institute"/>
            <person name="Walker C."/>
            <person name="Ryu S."/>
            <person name="Na H."/>
            <person name="Zane M."/>
            <person name="LaButti K."/>
            <person name="Lipzen A."/>
            <person name="Haridas S."/>
            <person name="Barry K."/>
            <person name="Grigoriev I.V."/>
            <person name="Quarterman J."/>
            <person name="Slininger P."/>
            <person name="Dien B."/>
            <person name="Trinh C.T."/>
        </authorList>
    </citation>
    <scope>NUCLEOTIDE SEQUENCE [LARGE SCALE GENOMIC DNA]</scope>
    <source>
        <strain evidence="5 7">YB392</strain>
    </source>
</reference>
<dbReference type="PRINTS" id="PR00081">
    <property type="entry name" value="GDHRDH"/>
</dbReference>
<evidence type="ECO:0000256" key="3">
    <source>
        <dbReference type="RuleBase" id="RU000363"/>
    </source>
</evidence>
<dbReference type="InterPro" id="IPR036291">
    <property type="entry name" value="NAD(P)-bd_dom_sf"/>
</dbReference>
<dbReference type="GO" id="GO:0016616">
    <property type="term" value="F:oxidoreductase activity, acting on the CH-OH group of donors, NAD or NADP as acceptor"/>
    <property type="evidence" value="ECO:0007669"/>
    <property type="project" value="TreeGrafter"/>
</dbReference>
<organism evidence="4 6">
    <name type="scientific">Yarrowia lipolytica</name>
    <name type="common">Candida lipolytica</name>
    <dbReference type="NCBI Taxonomy" id="4952"/>
    <lineage>
        <taxon>Eukaryota</taxon>
        <taxon>Fungi</taxon>
        <taxon>Dikarya</taxon>
        <taxon>Ascomycota</taxon>
        <taxon>Saccharomycotina</taxon>
        <taxon>Dipodascomycetes</taxon>
        <taxon>Dipodascales</taxon>
        <taxon>Dipodascales incertae sedis</taxon>
        <taxon>Yarrowia</taxon>
    </lineage>
</organism>
<reference evidence="4 6" key="1">
    <citation type="journal article" date="2016" name="PLoS ONE">
        <title>Sequence Assembly of Yarrowia lipolytica Strain W29/CLIB89 Shows Transposable Element Diversity.</title>
        <authorList>
            <person name="Magnan C."/>
            <person name="Yu J."/>
            <person name="Chang I."/>
            <person name="Jahn E."/>
            <person name="Kanomata Y."/>
            <person name="Wu J."/>
            <person name="Zeller M."/>
            <person name="Oakes M."/>
            <person name="Baldi P."/>
            <person name="Sandmeyer S."/>
        </authorList>
    </citation>
    <scope>NUCLEOTIDE SEQUENCE [LARGE SCALE GENOMIC DNA]</scope>
    <source>
        <strain evidence="4">CLIB89</strain>
        <strain evidence="6">CLIB89(W29)</strain>
    </source>
</reference>
<dbReference type="PANTHER" id="PTHR24322">
    <property type="entry name" value="PKSB"/>
    <property type="match status" value="1"/>
</dbReference>
<evidence type="ECO:0000313" key="7">
    <source>
        <dbReference type="Proteomes" id="UP000256601"/>
    </source>
</evidence>
<dbReference type="PANTHER" id="PTHR24322:SF736">
    <property type="entry name" value="RETINOL DEHYDROGENASE 10"/>
    <property type="match status" value="1"/>
</dbReference>
<dbReference type="OMA" id="NWYAVLP"/>
<evidence type="ECO:0000313" key="4">
    <source>
        <dbReference type="EMBL" id="AOW01160.1"/>
    </source>
</evidence>
<evidence type="ECO:0000313" key="6">
    <source>
        <dbReference type="Proteomes" id="UP000182444"/>
    </source>
</evidence>
<dbReference type="Pfam" id="PF00106">
    <property type="entry name" value="adh_short"/>
    <property type="match status" value="1"/>
</dbReference>